<dbReference type="Proteomes" id="UP000294919">
    <property type="component" value="Unassembled WGS sequence"/>
</dbReference>
<feature type="domain" description="Recombinase" evidence="8">
    <location>
        <begin position="158"/>
        <end position="262"/>
    </location>
</feature>
<dbReference type="InterPro" id="IPR006118">
    <property type="entry name" value="Recombinase_CS"/>
</dbReference>
<dbReference type="Gene3D" id="3.40.50.1390">
    <property type="entry name" value="Resolvase, N-terminal catalytic domain"/>
    <property type="match status" value="1"/>
</dbReference>
<dbReference type="RefSeq" id="WP_132246360.1">
    <property type="nucleotide sequence ID" value="NZ_SLWV01000019.1"/>
</dbReference>
<evidence type="ECO:0000256" key="2">
    <source>
        <dbReference type="ARBA" id="ARBA00023125"/>
    </source>
</evidence>
<dbReference type="InterPro" id="IPR025827">
    <property type="entry name" value="Zn_ribbon_recom_dom"/>
</dbReference>
<feature type="active site" description="O-(5'-phospho-DNA)-serine intermediate" evidence="4 5">
    <location>
        <position position="11"/>
    </location>
</feature>
<dbReference type="PROSITE" id="PS51737">
    <property type="entry name" value="RECOMBINASE_DNA_BIND"/>
    <property type="match status" value="1"/>
</dbReference>
<proteinExistence type="predicted"/>
<reference evidence="9 10" key="1">
    <citation type="submission" date="2019-03" db="EMBL/GenBank/DDBJ databases">
        <title>Genomic Encyclopedia of Type Strains, Phase IV (KMG-IV): sequencing the most valuable type-strain genomes for metagenomic binning, comparative biology and taxonomic classification.</title>
        <authorList>
            <person name="Goeker M."/>
        </authorList>
    </citation>
    <scope>NUCLEOTIDE SEQUENCE [LARGE SCALE GENOMIC DNA]</scope>
    <source>
        <strain evidence="9 10">DSM 102940</strain>
    </source>
</reference>
<feature type="domain" description="Resolvase/invertase-type recombinase catalytic" evidence="7">
    <location>
        <begin position="3"/>
        <end position="149"/>
    </location>
</feature>
<dbReference type="InterPro" id="IPR036162">
    <property type="entry name" value="Resolvase-like_N_sf"/>
</dbReference>
<keyword evidence="2" id="KW-0238">DNA-binding</keyword>
<evidence type="ECO:0000259" key="7">
    <source>
        <dbReference type="PROSITE" id="PS51736"/>
    </source>
</evidence>
<dbReference type="Pfam" id="PF00239">
    <property type="entry name" value="Resolvase"/>
    <property type="match status" value="1"/>
</dbReference>
<evidence type="ECO:0000256" key="6">
    <source>
        <dbReference type="SAM" id="Coils"/>
    </source>
</evidence>
<dbReference type="EMBL" id="SLWV01000019">
    <property type="protein sequence ID" value="TCO72188.1"/>
    <property type="molecule type" value="Genomic_DNA"/>
</dbReference>
<dbReference type="PROSITE" id="PS51736">
    <property type="entry name" value="RECOMBINASES_3"/>
    <property type="match status" value="1"/>
</dbReference>
<keyword evidence="6" id="KW-0175">Coiled coil</keyword>
<gene>
    <name evidence="9" type="ORF">EV214_11952</name>
</gene>
<keyword evidence="10" id="KW-1185">Reference proteome</keyword>
<evidence type="ECO:0000313" key="10">
    <source>
        <dbReference type="Proteomes" id="UP000294919"/>
    </source>
</evidence>
<dbReference type="GO" id="GO:0015074">
    <property type="term" value="P:DNA integration"/>
    <property type="evidence" value="ECO:0007669"/>
    <property type="project" value="UniProtKB-KW"/>
</dbReference>
<dbReference type="InterPro" id="IPR038109">
    <property type="entry name" value="DNA_bind_recomb_sf"/>
</dbReference>
<keyword evidence="3" id="KW-0233">DNA recombination</keyword>
<dbReference type="InterPro" id="IPR011109">
    <property type="entry name" value="DNA_bind_recombinase_dom"/>
</dbReference>
<evidence type="ECO:0000256" key="1">
    <source>
        <dbReference type="ARBA" id="ARBA00022908"/>
    </source>
</evidence>
<dbReference type="Gene3D" id="3.90.1750.20">
    <property type="entry name" value="Putative Large Serine Recombinase, Chain B, Domain 2"/>
    <property type="match status" value="1"/>
</dbReference>
<dbReference type="Pfam" id="PF07508">
    <property type="entry name" value="Recombinase"/>
    <property type="match status" value="1"/>
</dbReference>
<dbReference type="PROSITE" id="PS00397">
    <property type="entry name" value="RECOMBINASES_1"/>
    <property type="match status" value="1"/>
</dbReference>
<evidence type="ECO:0000313" key="9">
    <source>
        <dbReference type="EMBL" id="TCO72188.1"/>
    </source>
</evidence>
<dbReference type="Pfam" id="PF13408">
    <property type="entry name" value="Zn_ribbon_recom"/>
    <property type="match status" value="1"/>
</dbReference>
<dbReference type="PANTHER" id="PTHR30461">
    <property type="entry name" value="DNA-INVERTASE FROM LAMBDOID PROPHAGE"/>
    <property type="match status" value="1"/>
</dbReference>
<evidence type="ECO:0000259" key="8">
    <source>
        <dbReference type="PROSITE" id="PS51737"/>
    </source>
</evidence>
<dbReference type="AlphaFoldDB" id="A0A4R2KQ08"/>
<evidence type="ECO:0000256" key="3">
    <source>
        <dbReference type="ARBA" id="ARBA00023172"/>
    </source>
</evidence>
<protein>
    <submittedName>
        <fullName evidence="9">Site-specific DNA recombinase</fullName>
    </submittedName>
</protein>
<dbReference type="PANTHER" id="PTHR30461:SF23">
    <property type="entry name" value="DNA RECOMBINASE-RELATED"/>
    <property type="match status" value="1"/>
</dbReference>
<dbReference type="GO" id="GO:0000150">
    <property type="term" value="F:DNA strand exchange activity"/>
    <property type="evidence" value="ECO:0007669"/>
    <property type="project" value="InterPro"/>
</dbReference>
<keyword evidence="1" id="KW-0229">DNA integration</keyword>
<dbReference type="GO" id="GO:0003677">
    <property type="term" value="F:DNA binding"/>
    <property type="evidence" value="ECO:0007669"/>
    <property type="project" value="UniProtKB-KW"/>
</dbReference>
<evidence type="ECO:0000256" key="4">
    <source>
        <dbReference type="PIRSR" id="PIRSR606118-50"/>
    </source>
</evidence>
<dbReference type="InterPro" id="IPR050639">
    <property type="entry name" value="SSR_resolvase"/>
</dbReference>
<dbReference type="CDD" id="cd03768">
    <property type="entry name" value="SR_ResInv"/>
    <property type="match status" value="1"/>
</dbReference>
<feature type="coiled-coil region" evidence="6">
    <location>
        <begin position="367"/>
        <end position="436"/>
    </location>
</feature>
<dbReference type="SMART" id="SM00857">
    <property type="entry name" value="Resolvase"/>
    <property type="match status" value="1"/>
</dbReference>
<accession>A0A4R2KQ08</accession>
<evidence type="ECO:0000256" key="5">
    <source>
        <dbReference type="PROSITE-ProRule" id="PRU10137"/>
    </source>
</evidence>
<dbReference type="SUPFAM" id="SSF53041">
    <property type="entry name" value="Resolvase-like"/>
    <property type="match status" value="1"/>
</dbReference>
<organism evidence="9 10">
    <name type="scientific">Marinisporobacter balticus</name>
    <dbReference type="NCBI Taxonomy" id="2018667"/>
    <lineage>
        <taxon>Bacteria</taxon>
        <taxon>Bacillati</taxon>
        <taxon>Bacillota</taxon>
        <taxon>Clostridia</taxon>
        <taxon>Peptostreptococcales</taxon>
        <taxon>Thermotaleaceae</taxon>
        <taxon>Marinisporobacter</taxon>
    </lineage>
</organism>
<comment type="caution">
    <text evidence="9">The sequence shown here is derived from an EMBL/GenBank/DDBJ whole genome shotgun (WGS) entry which is preliminary data.</text>
</comment>
<dbReference type="OrthoDB" id="9781670at2"/>
<name>A0A4R2KQ08_9FIRM</name>
<sequence length="481" mass="55558">MKKASIYIRVSTQEQAKEGYSIAAQQDKLIAYCKAKNWSIYDIYIDDGYTGTNLDRPGINQLLDHLNDIDIVLVYKLDRLSRSQRDVLYLVEEKLLNSNVDFVSLLESFDTSTPFGRAMLGILAVFAQLERETIIERSKLGKERRAKEGLWRGGGNIPIGYDFVNDELIINPYETMQIQEIFHLYTQGYGQDKIAALLNEKGLKTNSGAKWTGSQIRRALNLKTYAGYIEYNGEYYPGNHKAIISAELFDTIAKLLHEKKSSKHPTVQKSKYLLGGMLWCGYCGARLKANWSSKGKGGPKYYFYICYSKAKRPLHMVKDPNCPSKYWKMNKLDAMVIKQLLELPLNKDKIIATYEENKEAITFHEDKIVLEQQISEVDKQIDRLMDLYQNGKIPAQKISDRIDSLYQDRKKLEKTISALEKEMSEEEQLHVSLDEVLSMLGNFEPIWNEATFEEKRIILKDFIKKIVVTDRVEIVWNYKNL</sequence>
<dbReference type="InterPro" id="IPR006119">
    <property type="entry name" value="Resolv_N"/>
</dbReference>